<name>A0A1I5IB54_9ACTN</name>
<evidence type="ECO:0000313" key="2">
    <source>
        <dbReference type="Proteomes" id="UP000183642"/>
    </source>
</evidence>
<keyword evidence="2" id="KW-1185">Reference proteome</keyword>
<sequence>MVTRPADHIKDYRDGALVLQRQLCVSVPGSTRTSRAAQRVERLLATVPVTDAAKLLALDVRRRAARSTARASGRAATKAGSERLAVQPVQQYVDEVTLPLVTGTEQNALLARTPLAAGRARLDATLLYVGIGPSPATRLALAYAESDGSRGSTRAPAASTQTPAVRYDHGLRRRHGCPRAVEAVALALVT</sequence>
<dbReference type="EMBL" id="FOWE01000013">
    <property type="protein sequence ID" value="SFO57828.1"/>
    <property type="molecule type" value="Genomic_DNA"/>
</dbReference>
<gene>
    <name evidence="1" type="ORF">SAMN05660359_04461</name>
</gene>
<dbReference type="AlphaFoldDB" id="A0A1I5IB54"/>
<reference evidence="2" key="1">
    <citation type="submission" date="2016-10" db="EMBL/GenBank/DDBJ databases">
        <authorList>
            <person name="Varghese N."/>
            <person name="Submissions S."/>
        </authorList>
    </citation>
    <scope>NUCLEOTIDE SEQUENCE [LARGE SCALE GENOMIC DNA]</scope>
    <source>
        <strain evidence="2">DSM 43161</strain>
    </source>
</reference>
<organism evidence="1 2">
    <name type="scientific">Geodermatophilus obscurus</name>
    <dbReference type="NCBI Taxonomy" id="1861"/>
    <lineage>
        <taxon>Bacteria</taxon>
        <taxon>Bacillati</taxon>
        <taxon>Actinomycetota</taxon>
        <taxon>Actinomycetes</taxon>
        <taxon>Geodermatophilales</taxon>
        <taxon>Geodermatophilaceae</taxon>
        <taxon>Geodermatophilus</taxon>
    </lineage>
</organism>
<proteinExistence type="predicted"/>
<evidence type="ECO:0000313" key="1">
    <source>
        <dbReference type="EMBL" id="SFO57828.1"/>
    </source>
</evidence>
<dbReference type="Proteomes" id="UP000183642">
    <property type="component" value="Unassembled WGS sequence"/>
</dbReference>
<protein>
    <submittedName>
        <fullName evidence="1">Uncharacterized protein</fullName>
    </submittedName>
</protein>
<accession>A0A1I5IB54</accession>